<accession>A0ABP4YT20</accession>
<dbReference type="Proteomes" id="UP001500218">
    <property type="component" value="Unassembled WGS sequence"/>
</dbReference>
<dbReference type="InterPro" id="IPR000150">
    <property type="entry name" value="Cof"/>
</dbReference>
<protein>
    <submittedName>
        <fullName evidence="1">HAD family hydrolase</fullName>
    </submittedName>
</protein>
<dbReference type="GO" id="GO:0016787">
    <property type="term" value="F:hydrolase activity"/>
    <property type="evidence" value="ECO:0007669"/>
    <property type="project" value="UniProtKB-KW"/>
</dbReference>
<dbReference type="Gene3D" id="3.40.50.1000">
    <property type="entry name" value="HAD superfamily/HAD-like"/>
    <property type="match status" value="1"/>
</dbReference>
<dbReference type="Pfam" id="PF08282">
    <property type="entry name" value="Hydrolase_3"/>
    <property type="match status" value="1"/>
</dbReference>
<sequence length="289" mass="29604">MSGLPRLIATDLDGTLLRPGGELAPRTVAALRAAVHRGVEVVVVTARPPRYLDAVGAALGVPVTAICANGAVHYDLVDRRVLSATTIPLDTARTVAALVAGLGGSLGLAVETGSYVVCEPAFQLRHADDPGIREVTAPDLLWAQAEPLVKLMVWSGEQGADELMAAVRAVVGDVVECTHSGGPGLLEISAAGVGKATALAAWCAERGIAAADVVAFGDMPNDLGMLRWAGTGVAMANAHPSVLAEIAGRAPANDEDGVAVVIERLLAVAAPPVPEQARSPEHSVREQVQ</sequence>
<name>A0ABP4YT20_9ACTN</name>
<dbReference type="RefSeq" id="WP_344138694.1">
    <property type="nucleotide sequence ID" value="NZ_BAAALT010000256.1"/>
</dbReference>
<dbReference type="SUPFAM" id="SSF56784">
    <property type="entry name" value="HAD-like"/>
    <property type="match status" value="1"/>
</dbReference>
<dbReference type="NCBIfam" id="TIGR01484">
    <property type="entry name" value="HAD-SF-IIB"/>
    <property type="match status" value="1"/>
</dbReference>
<dbReference type="PANTHER" id="PTHR10000:SF8">
    <property type="entry name" value="HAD SUPERFAMILY HYDROLASE-LIKE, TYPE 3"/>
    <property type="match status" value="1"/>
</dbReference>
<organism evidence="1 2">
    <name type="scientific">Luedemannella flava</name>
    <dbReference type="NCBI Taxonomy" id="349316"/>
    <lineage>
        <taxon>Bacteria</taxon>
        <taxon>Bacillati</taxon>
        <taxon>Actinomycetota</taxon>
        <taxon>Actinomycetes</taxon>
        <taxon>Micromonosporales</taxon>
        <taxon>Micromonosporaceae</taxon>
        <taxon>Luedemannella</taxon>
    </lineage>
</organism>
<comment type="caution">
    <text evidence="1">The sequence shown here is derived from an EMBL/GenBank/DDBJ whole genome shotgun (WGS) entry which is preliminary data.</text>
</comment>
<reference evidence="2" key="1">
    <citation type="journal article" date="2019" name="Int. J. Syst. Evol. Microbiol.">
        <title>The Global Catalogue of Microorganisms (GCM) 10K type strain sequencing project: providing services to taxonomists for standard genome sequencing and annotation.</title>
        <authorList>
            <consortium name="The Broad Institute Genomics Platform"/>
            <consortium name="The Broad Institute Genome Sequencing Center for Infectious Disease"/>
            <person name="Wu L."/>
            <person name="Ma J."/>
        </authorList>
    </citation>
    <scope>NUCLEOTIDE SEQUENCE [LARGE SCALE GENOMIC DNA]</scope>
    <source>
        <strain evidence="2">JCM 13250</strain>
    </source>
</reference>
<dbReference type="InterPro" id="IPR036412">
    <property type="entry name" value="HAD-like_sf"/>
</dbReference>
<evidence type="ECO:0000313" key="1">
    <source>
        <dbReference type="EMBL" id="GAA1829569.1"/>
    </source>
</evidence>
<evidence type="ECO:0000313" key="2">
    <source>
        <dbReference type="Proteomes" id="UP001500218"/>
    </source>
</evidence>
<keyword evidence="2" id="KW-1185">Reference proteome</keyword>
<dbReference type="PANTHER" id="PTHR10000">
    <property type="entry name" value="PHOSPHOSERINE PHOSPHATASE"/>
    <property type="match status" value="1"/>
</dbReference>
<gene>
    <name evidence="1" type="ORF">GCM10009682_55560</name>
</gene>
<dbReference type="InterPro" id="IPR006379">
    <property type="entry name" value="HAD-SF_hydro_IIB"/>
</dbReference>
<dbReference type="InterPro" id="IPR023214">
    <property type="entry name" value="HAD_sf"/>
</dbReference>
<dbReference type="EMBL" id="BAAALT010000256">
    <property type="protein sequence ID" value="GAA1829569.1"/>
    <property type="molecule type" value="Genomic_DNA"/>
</dbReference>
<dbReference type="Gene3D" id="3.30.1240.10">
    <property type="match status" value="1"/>
</dbReference>
<dbReference type="NCBIfam" id="TIGR00099">
    <property type="entry name" value="Cof-subfamily"/>
    <property type="match status" value="1"/>
</dbReference>
<keyword evidence="1" id="KW-0378">Hydrolase</keyword>
<proteinExistence type="predicted"/>